<evidence type="ECO:0008006" key="4">
    <source>
        <dbReference type="Google" id="ProtNLM"/>
    </source>
</evidence>
<comment type="caution">
    <text evidence="2">The sequence shown here is derived from an EMBL/GenBank/DDBJ whole genome shotgun (WGS) entry which is preliminary data.</text>
</comment>
<sequence length="320" mass="33981">MNARRTLAAALAALTLLTVAACGRQAEPTPVARPADPDTSASKPVEITAADLKTAADFERAARDWGTDPTVDLTSFKLQPAGDVLAKLRGGLPDGNPVDGMLGFRVDGDSGPDAPNPGCTDELADGPASNAKAMYCDSRMTARDWLRQTYWGAGAKWTDGPNVAAENGKVRVTGTVRAILVQGYDGMDEPLALGDYRSVTPATRDYGISDLVTLRDGKVRKVEHSKDDPWWIDPWITQWDLDMPDDMGDGGTRVSIPVKGAPSWPGMVWDADGGRLKGPESLGDEDVDVTMWGDISGEFASVGQGGGKCQNACEELGLPY</sequence>
<evidence type="ECO:0000256" key="1">
    <source>
        <dbReference type="SAM" id="SignalP"/>
    </source>
</evidence>
<keyword evidence="1" id="KW-0732">Signal</keyword>
<proteinExistence type="predicted"/>
<feature type="chain" id="PRO_5024437420" description="Lipoprotein" evidence="1">
    <location>
        <begin position="27"/>
        <end position="320"/>
    </location>
</feature>
<dbReference type="EMBL" id="RZUH01000009">
    <property type="protein sequence ID" value="KAA8826986.1"/>
    <property type="molecule type" value="Genomic_DNA"/>
</dbReference>
<evidence type="ECO:0000313" key="2">
    <source>
        <dbReference type="EMBL" id="KAA8826986.1"/>
    </source>
</evidence>
<organism evidence="2 3">
    <name type="scientific">Bifidobacterium myosotis</name>
    <dbReference type="NCBI Taxonomy" id="1630166"/>
    <lineage>
        <taxon>Bacteria</taxon>
        <taxon>Bacillati</taxon>
        <taxon>Actinomycetota</taxon>
        <taxon>Actinomycetes</taxon>
        <taxon>Bifidobacteriales</taxon>
        <taxon>Bifidobacteriaceae</taxon>
        <taxon>Bifidobacterium</taxon>
    </lineage>
</organism>
<accession>A0A5M9ZHC7</accession>
<dbReference type="PROSITE" id="PS51257">
    <property type="entry name" value="PROKAR_LIPOPROTEIN"/>
    <property type="match status" value="1"/>
</dbReference>
<protein>
    <recommendedName>
        <fullName evidence="4">Lipoprotein</fullName>
    </recommendedName>
</protein>
<dbReference type="RefSeq" id="WP_150379942.1">
    <property type="nucleotide sequence ID" value="NZ_RZUH01000009.1"/>
</dbReference>
<gene>
    <name evidence="2" type="ORF">EMO91_10675</name>
</gene>
<evidence type="ECO:0000313" key="3">
    <source>
        <dbReference type="Proteomes" id="UP000410049"/>
    </source>
</evidence>
<reference evidence="2 3" key="1">
    <citation type="journal article" date="2019" name="Syst. Appl. Microbiol.">
        <title>Characterization of Bifidobacterium species in feaces of the Egyptian fruit bat: Description of B. vespertilionis sp. nov. and B. rousetti sp. nov.</title>
        <authorList>
            <person name="Modesto M."/>
            <person name="Satti M."/>
            <person name="Watanabe K."/>
            <person name="Puglisi E."/>
            <person name="Morelli L."/>
            <person name="Huang C.-H."/>
            <person name="Liou J.-S."/>
            <person name="Miyashita M."/>
            <person name="Tamura T."/>
            <person name="Saito S."/>
            <person name="Mori K."/>
            <person name="Huang L."/>
            <person name="Sciavilla P."/>
            <person name="Sandri C."/>
            <person name="Spiezio C."/>
            <person name="Vitali F."/>
            <person name="Cavalieri D."/>
            <person name="Perpetuini G."/>
            <person name="Tofalo R."/>
            <person name="Bonetti A."/>
            <person name="Arita M."/>
            <person name="Mattarelli P."/>
        </authorList>
    </citation>
    <scope>NUCLEOTIDE SEQUENCE [LARGE SCALE GENOMIC DNA]</scope>
    <source>
        <strain evidence="2 3">RST17</strain>
    </source>
</reference>
<dbReference type="AlphaFoldDB" id="A0A5M9ZHC7"/>
<feature type="signal peptide" evidence="1">
    <location>
        <begin position="1"/>
        <end position="26"/>
    </location>
</feature>
<name>A0A5M9ZHC7_9BIFI</name>
<dbReference type="Proteomes" id="UP000410049">
    <property type="component" value="Unassembled WGS sequence"/>
</dbReference>